<feature type="compositionally biased region" description="Basic and acidic residues" evidence="1">
    <location>
        <begin position="1"/>
        <end position="10"/>
    </location>
</feature>
<dbReference type="PANTHER" id="PTHR38248:SF2">
    <property type="entry name" value="FUNK1 11"/>
    <property type="match status" value="1"/>
</dbReference>
<organism evidence="3 4">
    <name type="scientific">Coemansia spiralis</name>
    <dbReference type="NCBI Taxonomy" id="417178"/>
    <lineage>
        <taxon>Eukaryota</taxon>
        <taxon>Fungi</taxon>
        <taxon>Fungi incertae sedis</taxon>
        <taxon>Zoopagomycota</taxon>
        <taxon>Kickxellomycotina</taxon>
        <taxon>Kickxellomycetes</taxon>
        <taxon>Kickxellales</taxon>
        <taxon>Kickxellaceae</taxon>
        <taxon>Coemansia</taxon>
    </lineage>
</organism>
<evidence type="ECO:0000313" key="4">
    <source>
        <dbReference type="Proteomes" id="UP001151516"/>
    </source>
</evidence>
<evidence type="ECO:0000256" key="1">
    <source>
        <dbReference type="SAM" id="MobiDB-lite"/>
    </source>
</evidence>
<gene>
    <name evidence="3" type="ORF">IWW39_000438</name>
</gene>
<dbReference type="EMBL" id="JANBTX010000007">
    <property type="protein sequence ID" value="KAJ2690778.1"/>
    <property type="molecule type" value="Genomic_DNA"/>
</dbReference>
<keyword evidence="4" id="KW-1185">Reference proteome</keyword>
<dbReference type="Pfam" id="PF17667">
    <property type="entry name" value="Pkinase_fungal"/>
    <property type="match status" value="2"/>
</dbReference>
<evidence type="ECO:0000259" key="2">
    <source>
        <dbReference type="Pfam" id="PF17667"/>
    </source>
</evidence>
<protein>
    <recommendedName>
        <fullName evidence="2">Fungal-type protein kinase domain-containing protein</fullName>
    </recommendedName>
</protein>
<reference evidence="3" key="1">
    <citation type="submission" date="2022-07" db="EMBL/GenBank/DDBJ databases">
        <title>Phylogenomic reconstructions and comparative analyses of Kickxellomycotina fungi.</title>
        <authorList>
            <person name="Reynolds N.K."/>
            <person name="Stajich J.E."/>
            <person name="Barry K."/>
            <person name="Grigoriev I.V."/>
            <person name="Crous P."/>
            <person name="Smith M.E."/>
        </authorList>
    </citation>
    <scope>NUCLEOTIDE SEQUENCE</scope>
    <source>
        <strain evidence="3">CBS 109367</strain>
    </source>
</reference>
<proteinExistence type="predicted"/>
<feature type="region of interest" description="Disordered" evidence="1">
    <location>
        <begin position="1"/>
        <end position="25"/>
    </location>
</feature>
<dbReference type="PANTHER" id="PTHR38248">
    <property type="entry name" value="FUNK1 6"/>
    <property type="match status" value="1"/>
</dbReference>
<name>A0A9W8L757_9FUNG</name>
<sequence>MTTRLTKEGLDPATGDVGETPAGTTAAKPDYSKLVGENIGFNFMPGVRDSSLNELVRRIMHRNCDAILKISTPCDPDCCTLVSKIAENLEARLTAVALGKKGKNDPLDEWAMDVLAWAGVSALAASVGDESEAAVWEASAIAPCLESLMLFVAHHINEHVTSSDASEFLDLKDCRLILPIAKSSLEAECINPSLEDYVDPVDFANFECGMFPIDSSVERQAAPPPHLFVADVEVARDFDDRVRAEIMMAAKTKELFFNQHNRRFAWGLTASFCTIRAYVFGKDDIWASAKMDIASTEGRLAFISLLVDWSLCPIDRLGFDPSIRYVLDGDSGRPYLEIDVHRMNESTGQMEKRTYYSQRCVGAADRLTGRHARYFAVSTDPQSMDKPAFLIKDVWAPSGSSSAGATHESSVLNILYAEFDRSSDLSNGFARLVSNRPVYIGLGDALVKDTTITAFAGLPSTSRARQHRRTVIRWVGNTISAADDENQIVVAIADAMTALIAAHSKCKILHGNISDRAILFCETADRTKGVLAEFDYASANGNSAGEVPELMIFRSILSLENARRRIYHLDDTESILYLVCWLGTFGINRKERMEYAVDYAARCAAGRKPCLPILSWNQGTVAQSAQHKRNHVDTAKDFEVNILSNMRHGPLRKLAKDLHQALFLHPGCSGAKKTAY</sequence>
<accession>A0A9W8L757</accession>
<dbReference type="AlphaFoldDB" id="A0A9W8L757"/>
<feature type="domain" description="Fungal-type protein kinase" evidence="2">
    <location>
        <begin position="241"/>
        <end position="399"/>
    </location>
</feature>
<feature type="domain" description="Fungal-type protein kinase" evidence="2">
    <location>
        <begin position="462"/>
        <end position="582"/>
    </location>
</feature>
<evidence type="ECO:0000313" key="3">
    <source>
        <dbReference type="EMBL" id="KAJ2690778.1"/>
    </source>
</evidence>
<comment type="caution">
    <text evidence="3">The sequence shown here is derived from an EMBL/GenBank/DDBJ whole genome shotgun (WGS) entry which is preliminary data.</text>
</comment>
<dbReference type="Proteomes" id="UP001151516">
    <property type="component" value="Unassembled WGS sequence"/>
</dbReference>
<dbReference type="InterPro" id="IPR040976">
    <property type="entry name" value="Pkinase_fungal"/>
</dbReference>
<dbReference type="OrthoDB" id="5584477at2759"/>